<keyword evidence="2 5" id="KW-0238">DNA-binding</keyword>
<feature type="non-terminal residue" evidence="9">
    <location>
        <position position="97"/>
    </location>
</feature>
<evidence type="ECO:0000256" key="3">
    <source>
        <dbReference type="ARBA" id="ARBA00023163"/>
    </source>
</evidence>
<protein>
    <submittedName>
        <fullName evidence="9">T-box transcription factor TBX3-like</fullName>
    </submittedName>
</protein>
<evidence type="ECO:0000256" key="4">
    <source>
        <dbReference type="ARBA" id="ARBA00023242"/>
    </source>
</evidence>
<proteinExistence type="predicted"/>
<dbReference type="GeneID" id="106476200"/>
<evidence type="ECO:0000259" key="7">
    <source>
        <dbReference type="PROSITE" id="PS50252"/>
    </source>
</evidence>
<dbReference type="Pfam" id="PF00907">
    <property type="entry name" value="T-box"/>
    <property type="match status" value="1"/>
</dbReference>
<accession>A0ABM1C0Y5</accession>
<organism evidence="8 9">
    <name type="scientific">Limulus polyphemus</name>
    <name type="common">Atlantic horseshoe crab</name>
    <dbReference type="NCBI Taxonomy" id="6850"/>
    <lineage>
        <taxon>Eukaryota</taxon>
        <taxon>Metazoa</taxon>
        <taxon>Ecdysozoa</taxon>
        <taxon>Arthropoda</taxon>
        <taxon>Chelicerata</taxon>
        <taxon>Merostomata</taxon>
        <taxon>Xiphosura</taxon>
        <taxon>Limulidae</taxon>
        <taxon>Limulus</taxon>
    </lineage>
</organism>
<keyword evidence="1" id="KW-0805">Transcription regulation</keyword>
<keyword evidence="3" id="KW-0804">Transcription</keyword>
<dbReference type="SUPFAM" id="SSF49417">
    <property type="entry name" value="p53-like transcription factors"/>
    <property type="match status" value="1"/>
</dbReference>
<evidence type="ECO:0000313" key="8">
    <source>
        <dbReference type="Proteomes" id="UP000694941"/>
    </source>
</evidence>
<name>A0ABM1C0Y5_LIMPO</name>
<dbReference type="InterPro" id="IPR036960">
    <property type="entry name" value="T-box_sf"/>
</dbReference>
<dbReference type="RefSeq" id="XP_013792321.1">
    <property type="nucleotide sequence ID" value="XM_013936867.1"/>
</dbReference>
<evidence type="ECO:0000256" key="1">
    <source>
        <dbReference type="ARBA" id="ARBA00023015"/>
    </source>
</evidence>
<gene>
    <name evidence="9" type="primary">LOC106476200</name>
</gene>
<comment type="caution">
    <text evidence="5">Lacks conserved residue(s) required for the propagation of feature annotation.</text>
</comment>
<evidence type="ECO:0000256" key="2">
    <source>
        <dbReference type="ARBA" id="ARBA00023125"/>
    </source>
</evidence>
<dbReference type="PROSITE" id="PS50252">
    <property type="entry name" value="TBOX_3"/>
    <property type="match status" value="1"/>
</dbReference>
<evidence type="ECO:0000256" key="5">
    <source>
        <dbReference type="PROSITE-ProRule" id="PRU00201"/>
    </source>
</evidence>
<dbReference type="Gene3D" id="2.60.40.820">
    <property type="entry name" value="Transcription factor, T-box"/>
    <property type="match status" value="1"/>
</dbReference>
<comment type="subcellular location">
    <subcellularLocation>
        <location evidence="5">Nucleus</location>
    </subcellularLocation>
</comment>
<evidence type="ECO:0000313" key="9">
    <source>
        <dbReference type="RefSeq" id="XP_013792321.1"/>
    </source>
</evidence>
<keyword evidence="8" id="KW-1185">Reference proteome</keyword>
<reference evidence="9" key="1">
    <citation type="submission" date="2025-08" db="UniProtKB">
        <authorList>
            <consortium name="RefSeq"/>
        </authorList>
    </citation>
    <scope>IDENTIFICATION</scope>
    <source>
        <tissue evidence="9">Muscle</tissue>
    </source>
</reference>
<feature type="region of interest" description="Disordered" evidence="6">
    <location>
        <begin position="46"/>
        <end position="70"/>
    </location>
</feature>
<dbReference type="Proteomes" id="UP000694941">
    <property type="component" value="Unplaced"/>
</dbReference>
<keyword evidence="4 5" id="KW-0539">Nucleus</keyword>
<evidence type="ECO:0000256" key="6">
    <source>
        <dbReference type="SAM" id="MobiDB-lite"/>
    </source>
</evidence>
<dbReference type="InterPro" id="IPR008967">
    <property type="entry name" value="p53-like_TF_DNA-bd_sf"/>
</dbReference>
<feature type="domain" description="T-box" evidence="7">
    <location>
        <begin position="75"/>
        <end position="97"/>
    </location>
</feature>
<sequence length="97" mass="10840">MAYHPFLLPSFSAAAEAHDHLGYGVNPFLSPQSFFSLHTPAPLPKFPLYPPHLQPSPQHLEPDDDGVQDDPKVTLESKDLWEKFHTFGTEMVVTKTG</sequence>
<dbReference type="InterPro" id="IPR046360">
    <property type="entry name" value="T-box_DNA-bd"/>
</dbReference>